<dbReference type="AlphaFoldDB" id="A0AA86PEY9"/>
<feature type="transmembrane region" description="Helical" evidence="1">
    <location>
        <begin position="188"/>
        <end position="209"/>
    </location>
</feature>
<evidence type="ECO:0000313" key="4">
    <source>
        <dbReference type="Proteomes" id="UP001642409"/>
    </source>
</evidence>
<sequence length="241" mass="26288">MTCFSTSQLGSVNACSRSSNAFILNLNDLIIKSFSPQIVYLISTSFQPLISKLFKFNVLTVLFASIFGLFQLLMSPICVCDGNGFGGLNAFINIIIIVSAFNWQKKYTEKDLKLVIIIIGCVFGISISISTGQSSVFTILITYPVMLIVCFVQDMKKIENIMKYVMQGLGIVLSAVYAGISGKETRENRLYGFITVQTAVISSAIDIIGNIKAGKEEIKKGMQYALIAINWAGVIAWGGAI</sequence>
<feature type="transmembrane region" description="Helical" evidence="1">
    <location>
        <begin position="53"/>
        <end position="73"/>
    </location>
</feature>
<evidence type="ECO:0000313" key="3">
    <source>
        <dbReference type="EMBL" id="CAL6014572.1"/>
    </source>
</evidence>
<feature type="transmembrane region" description="Helical" evidence="1">
    <location>
        <begin position="112"/>
        <end position="129"/>
    </location>
</feature>
<keyword evidence="1" id="KW-1133">Transmembrane helix</keyword>
<dbReference type="EMBL" id="CAXDID020000071">
    <property type="protein sequence ID" value="CAL6014572.1"/>
    <property type="molecule type" value="Genomic_DNA"/>
</dbReference>
<feature type="transmembrane region" description="Helical" evidence="1">
    <location>
        <begin position="85"/>
        <end position="103"/>
    </location>
</feature>
<reference evidence="2" key="1">
    <citation type="submission" date="2023-06" db="EMBL/GenBank/DDBJ databases">
        <authorList>
            <person name="Kurt Z."/>
        </authorList>
    </citation>
    <scope>NUCLEOTIDE SEQUENCE</scope>
</reference>
<accession>A0AA86PEY9</accession>
<proteinExistence type="predicted"/>
<dbReference type="Proteomes" id="UP001642409">
    <property type="component" value="Unassembled WGS sequence"/>
</dbReference>
<name>A0AA86PEY9_9EUKA</name>
<feature type="transmembrane region" description="Helical" evidence="1">
    <location>
        <begin position="164"/>
        <end position="182"/>
    </location>
</feature>
<keyword evidence="4" id="KW-1185">Reference proteome</keyword>
<keyword evidence="1" id="KW-0812">Transmembrane</keyword>
<dbReference type="EMBL" id="CATOUU010000653">
    <property type="protein sequence ID" value="CAI9937919.1"/>
    <property type="molecule type" value="Genomic_DNA"/>
</dbReference>
<keyword evidence="1" id="KW-0472">Membrane</keyword>
<organism evidence="2">
    <name type="scientific">Hexamita inflata</name>
    <dbReference type="NCBI Taxonomy" id="28002"/>
    <lineage>
        <taxon>Eukaryota</taxon>
        <taxon>Metamonada</taxon>
        <taxon>Diplomonadida</taxon>
        <taxon>Hexamitidae</taxon>
        <taxon>Hexamitinae</taxon>
        <taxon>Hexamita</taxon>
    </lineage>
</organism>
<evidence type="ECO:0000313" key="2">
    <source>
        <dbReference type="EMBL" id="CAI9937919.1"/>
    </source>
</evidence>
<gene>
    <name evidence="3" type="ORF">HINF_LOCUS24330</name>
    <name evidence="2" type="ORF">HINF_LOCUS25564</name>
</gene>
<evidence type="ECO:0000256" key="1">
    <source>
        <dbReference type="SAM" id="Phobius"/>
    </source>
</evidence>
<reference evidence="3 4" key="2">
    <citation type="submission" date="2024-07" db="EMBL/GenBank/DDBJ databases">
        <authorList>
            <person name="Akdeniz Z."/>
        </authorList>
    </citation>
    <scope>NUCLEOTIDE SEQUENCE [LARGE SCALE GENOMIC DNA]</scope>
</reference>
<feature type="transmembrane region" description="Helical" evidence="1">
    <location>
        <begin position="135"/>
        <end position="152"/>
    </location>
</feature>
<protein>
    <submittedName>
        <fullName evidence="3">Hypothetical_protein</fullName>
    </submittedName>
</protein>
<comment type="caution">
    <text evidence="2">The sequence shown here is derived from an EMBL/GenBank/DDBJ whole genome shotgun (WGS) entry which is preliminary data.</text>
</comment>